<feature type="compositionally biased region" description="Basic and acidic residues" evidence="1">
    <location>
        <begin position="10"/>
        <end position="27"/>
    </location>
</feature>
<evidence type="ECO:0000259" key="3">
    <source>
        <dbReference type="PROSITE" id="PS51724"/>
    </source>
</evidence>
<feature type="compositionally biased region" description="Low complexity" evidence="1">
    <location>
        <begin position="29"/>
        <end position="46"/>
    </location>
</feature>
<dbReference type="InterPro" id="IPR052521">
    <property type="entry name" value="Cell_div_SPOR-domain"/>
</dbReference>
<evidence type="ECO:0000256" key="2">
    <source>
        <dbReference type="SAM" id="Phobius"/>
    </source>
</evidence>
<dbReference type="GO" id="GO:0032153">
    <property type="term" value="C:cell division site"/>
    <property type="evidence" value="ECO:0007669"/>
    <property type="project" value="TreeGrafter"/>
</dbReference>
<keyword evidence="4" id="KW-0131">Cell cycle</keyword>
<dbReference type="AlphaFoldDB" id="A0A7V8FX34"/>
<dbReference type="Pfam" id="PF05036">
    <property type="entry name" value="SPOR"/>
    <property type="match status" value="1"/>
</dbReference>
<feature type="transmembrane region" description="Helical" evidence="2">
    <location>
        <begin position="74"/>
        <end position="92"/>
    </location>
</feature>
<dbReference type="GO" id="GO:0032506">
    <property type="term" value="P:cytokinetic process"/>
    <property type="evidence" value="ECO:0007669"/>
    <property type="project" value="TreeGrafter"/>
</dbReference>
<dbReference type="GO" id="GO:0042834">
    <property type="term" value="F:peptidoglycan binding"/>
    <property type="evidence" value="ECO:0007669"/>
    <property type="project" value="InterPro"/>
</dbReference>
<accession>A0A7V8FX34</accession>
<gene>
    <name evidence="4" type="primary">dedD</name>
    <name evidence="4" type="ORF">GAK35_01974</name>
</gene>
<keyword evidence="2" id="KW-0812">Transmembrane</keyword>
<evidence type="ECO:0000313" key="4">
    <source>
        <dbReference type="EMBL" id="KAF1043921.1"/>
    </source>
</evidence>
<dbReference type="PANTHER" id="PTHR38687">
    <property type="entry name" value="CELL DIVISION PROTEIN DEDD-RELATED"/>
    <property type="match status" value="1"/>
</dbReference>
<dbReference type="SUPFAM" id="SSF110997">
    <property type="entry name" value="Sporulation related repeat"/>
    <property type="match status" value="1"/>
</dbReference>
<keyword evidence="2" id="KW-1133">Transmembrane helix</keyword>
<feature type="compositionally biased region" description="Pro residues" evidence="1">
    <location>
        <begin position="157"/>
        <end position="169"/>
    </location>
</feature>
<dbReference type="InterPro" id="IPR007730">
    <property type="entry name" value="SPOR-like_dom"/>
</dbReference>
<name>A0A7V8FX34_9BURK</name>
<dbReference type="Proteomes" id="UP000462435">
    <property type="component" value="Unassembled WGS sequence"/>
</dbReference>
<protein>
    <submittedName>
        <fullName evidence="4">Cell division protein DedD</fullName>
    </submittedName>
</protein>
<dbReference type="Gene3D" id="3.30.70.1070">
    <property type="entry name" value="Sporulation related repeat"/>
    <property type="match status" value="1"/>
</dbReference>
<evidence type="ECO:0000313" key="5">
    <source>
        <dbReference type="Proteomes" id="UP000462435"/>
    </source>
</evidence>
<dbReference type="InterPro" id="IPR036680">
    <property type="entry name" value="SPOR-like_sf"/>
</dbReference>
<feature type="compositionally biased region" description="Basic and acidic residues" evidence="1">
    <location>
        <begin position="179"/>
        <end position="219"/>
    </location>
</feature>
<feature type="domain" description="SPOR" evidence="3">
    <location>
        <begin position="249"/>
        <end position="327"/>
    </location>
</feature>
<feature type="compositionally biased region" description="Low complexity" evidence="1">
    <location>
        <begin position="111"/>
        <end position="132"/>
    </location>
</feature>
<dbReference type="GO" id="GO:0030428">
    <property type="term" value="C:cell septum"/>
    <property type="evidence" value="ECO:0007669"/>
    <property type="project" value="TreeGrafter"/>
</dbReference>
<sequence length="327" mass="33908">MGLFSLFRKNKQDSASDQGEFRSRSEEQSSALRTRTSRAANTSGRAAGSGRGKAGKEAGADPLLPEKKRARRRLIGAVALALAVVIALPMILDSEPKPLNEDIAIQIPSKDQPATTAAATGAQPDAAQPAADNGKLASASSTLDQKEEIVEPASVSQPPPVAAPQPVTPPAASVAPTKPVEKPAAKPAAKPEEKKSTVVEHKDEPKKDAPKKETPKPKAAEQGSDDSARALAILEGKSGSAAAADKKPAASGGKFVIQVAALATQDKVNELRNKLSGAGIHSYTQKIATQGGDRTRIRVGPFGNRDEAEKMGARIKKLGLNATIVPA</sequence>
<dbReference type="PROSITE" id="PS51724">
    <property type="entry name" value="SPOR"/>
    <property type="match status" value="1"/>
</dbReference>
<feature type="region of interest" description="Disordered" evidence="1">
    <location>
        <begin position="110"/>
        <end position="233"/>
    </location>
</feature>
<feature type="compositionally biased region" description="Basic and acidic residues" evidence="1">
    <location>
        <begin position="54"/>
        <end position="67"/>
    </location>
</feature>
<proteinExistence type="predicted"/>
<dbReference type="PANTHER" id="PTHR38687:SF1">
    <property type="entry name" value="CELL DIVISION PROTEIN DEDD"/>
    <property type="match status" value="1"/>
</dbReference>
<evidence type="ECO:0000256" key="1">
    <source>
        <dbReference type="SAM" id="MobiDB-lite"/>
    </source>
</evidence>
<organism evidence="4 5">
    <name type="scientific">Herbaspirillum frisingense</name>
    <dbReference type="NCBI Taxonomy" id="92645"/>
    <lineage>
        <taxon>Bacteria</taxon>
        <taxon>Pseudomonadati</taxon>
        <taxon>Pseudomonadota</taxon>
        <taxon>Betaproteobacteria</taxon>
        <taxon>Burkholderiales</taxon>
        <taxon>Oxalobacteraceae</taxon>
        <taxon>Herbaspirillum</taxon>
    </lineage>
</organism>
<keyword evidence="2" id="KW-0472">Membrane</keyword>
<keyword evidence="4" id="KW-0132">Cell division</keyword>
<reference evidence="5" key="1">
    <citation type="journal article" date="2020" name="MBio">
        <title>Horizontal gene transfer to a defensive symbiont with a reduced genome amongst a multipartite beetle microbiome.</title>
        <authorList>
            <person name="Waterworth S.C."/>
            <person name="Florez L.V."/>
            <person name="Rees E.R."/>
            <person name="Hertweck C."/>
            <person name="Kaltenpoth M."/>
            <person name="Kwan J.C."/>
        </authorList>
    </citation>
    <scope>NUCLEOTIDE SEQUENCE [LARGE SCALE GENOMIC DNA]</scope>
</reference>
<comment type="caution">
    <text evidence="4">The sequence shown here is derived from an EMBL/GenBank/DDBJ whole genome shotgun (WGS) entry which is preliminary data.</text>
</comment>
<feature type="region of interest" description="Disordered" evidence="1">
    <location>
        <begin position="1"/>
        <end position="67"/>
    </location>
</feature>
<dbReference type="EMBL" id="WNDX01000051">
    <property type="protein sequence ID" value="KAF1043921.1"/>
    <property type="molecule type" value="Genomic_DNA"/>
</dbReference>